<dbReference type="GO" id="GO:0008234">
    <property type="term" value="F:cysteine-type peptidase activity"/>
    <property type="evidence" value="ECO:0007669"/>
    <property type="project" value="InterPro"/>
</dbReference>
<sequence>MISISSLLKFKNKSSLPVVLQTEIAECGLACVSMVATFYGYCIDLNSLRANYSSSLKGQTLKGIINIFDYIGMAARAVRLEIDELKQLKTPCILHWDLNHFVVLESVTKKGIVIHDPATGRRELSFEIVSKHFTGVAVEIKPSSSFTKKKITKKTNISDLWSSIRGLRPAMLKILLFSVALQLISLLSPLYMQLVIDEVLINQDYQLLSILAIGFGFLVILKVLIAAVRGLVILFLGSQLSAEMASNLFRHLLRLPMKYFESRHIGDVISRFGSIDYIKNLLTTGVIEVLVDGFLAVGLIIVMYFYSPLLSTLVLIISFIYLLIRLSLYRRYRQLNEELLVLDAKEESNFMESVKGVQSIKLFGKEAERHSVWQNHFAESINSGIKLGRFNITFSFIKSSIFGIENIIIIYIAALEVMSAAMTIGMLYTYMSYKGQFIEKIGALVEKLIQFKMLSLHLERLGDITQTDAEFNLEKLGGEIQNDSGELALDNVSFKYSEHDNFIFKDINLRIRKGESIAIVGASGSGKTTLMKVMLGLLQPETGEVRSSGININHLGLKQYRMSIGSVMQDDQLFSGCIADNISFFDPNIDRSKVESCAKRAFIHDDIIKMPMSYYSYIGDMGSNLSGGQKQRVLLARALYNNPSILFLDEATSSLDVDLERKVNDTVKALNITRIIIAHRPQTISMADRVLELRDNRLFELTNL</sequence>
<dbReference type="GO" id="GO:0006508">
    <property type="term" value="P:proteolysis"/>
    <property type="evidence" value="ECO:0007669"/>
    <property type="project" value="InterPro"/>
</dbReference>
<evidence type="ECO:0000256" key="4">
    <source>
        <dbReference type="ARBA" id="ARBA00022692"/>
    </source>
</evidence>
<dbReference type="SMART" id="SM00382">
    <property type="entry name" value="AAA"/>
    <property type="match status" value="1"/>
</dbReference>
<evidence type="ECO:0000259" key="12">
    <source>
        <dbReference type="PROSITE" id="PS50929"/>
    </source>
</evidence>
<dbReference type="Pfam" id="PF03412">
    <property type="entry name" value="Peptidase_C39"/>
    <property type="match status" value="1"/>
</dbReference>
<protein>
    <submittedName>
        <fullName evidence="14">ABC transporter ATP-binding protein</fullName>
    </submittedName>
</protein>
<evidence type="ECO:0000256" key="7">
    <source>
        <dbReference type="ARBA" id="ARBA00022840"/>
    </source>
</evidence>
<evidence type="ECO:0000256" key="9">
    <source>
        <dbReference type="ARBA" id="ARBA00023136"/>
    </source>
</evidence>
<dbReference type="InterPro" id="IPR036640">
    <property type="entry name" value="ABC1_TM_sf"/>
</dbReference>
<organism evidence="14 15">
    <name type="scientific">Kangiella geojedonensis</name>
    <dbReference type="NCBI Taxonomy" id="914150"/>
    <lineage>
        <taxon>Bacteria</taxon>
        <taxon>Pseudomonadati</taxon>
        <taxon>Pseudomonadota</taxon>
        <taxon>Gammaproteobacteria</taxon>
        <taxon>Kangiellales</taxon>
        <taxon>Kangiellaceae</taxon>
        <taxon>Kangiella</taxon>
    </lineage>
</organism>
<reference evidence="14 15" key="1">
    <citation type="submission" date="2015-02" db="EMBL/GenBank/DDBJ databases">
        <title>Complete genome sequence of Kangiella geojedonensis strain YCS-5T.</title>
        <authorList>
            <person name="Kim K.M."/>
        </authorList>
    </citation>
    <scope>NUCLEOTIDE SEQUENCE [LARGE SCALE GENOMIC DNA]</scope>
    <source>
        <strain evidence="14 15">YCS-5</strain>
    </source>
</reference>
<dbReference type="Pfam" id="PF00005">
    <property type="entry name" value="ABC_tran"/>
    <property type="match status" value="1"/>
</dbReference>
<evidence type="ECO:0000259" key="11">
    <source>
        <dbReference type="PROSITE" id="PS50893"/>
    </source>
</evidence>
<dbReference type="InterPro" id="IPR011527">
    <property type="entry name" value="ABC1_TM_dom"/>
</dbReference>
<evidence type="ECO:0000256" key="1">
    <source>
        <dbReference type="ARBA" id="ARBA00004651"/>
    </source>
</evidence>
<evidence type="ECO:0000313" key="15">
    <source>
        <dbReference type="Proteomes" id="UP000034071"/>
    </source>
</evidence>
<dbReference type="PROSITE" id="PS50929">
    <property type="entry name" value="ABC_TM1F"/>
    <property type="match status" value="1"/>
</dbReference>
<dbReference type="PROSITE" id="PS50990">
    <property type="entry name" value="PEPTIDASE_C39"/>
    <property type="match status" value="1"/>
</dbReference>
<accession>A0A0F6TRW9</accession>
<dbReference type="Pfam" id="PF00664">
    <property type="entry name" value="ABC_membrane"/>
    <property type="match status" value="1"/>
</dbReference>
<evidence type="ECO:0000256" key="5">
    <source>
        <dbReference type="ARBA" id="ARBA00022741"/>
    </source>
</evidence>
<evidence type="ECO:0000259" key="13">
    <source>
        <dbReference type="PROSITE" id="PS50990"/>
    </source>
</evidence>
<dbReference type="PROSITE" id="PS50893">
    <property type="entry name" value="ABC_TRANSPORTER_2"/>
    <property type="match status" value="1"/>
</dbReference>
<dbReference type="HOGENOM" id="CLU_000604_84_3_6"/>
<evidence type="ECO:0000256" key="10">
    <source>
        <dbReference type="SAM" id="Phobius"/>
    </source>
</evidence>
<evidence type="ECO:0000313" key="14">
    <source>
        <dbReference type="EMBL" id="AKE52930.1"/>
    </source>
</evidence>
<dbReference type="Gene3D" id="3.90.70.10">
    <property type="entry name" value="Cysteine proteinases"/>
    <property type="match status" value="1"/>
</dbReference>
<dbReference type="RefSeq" id="WP_046561937.1">
    <property type="nucleotide sequence ID" value="NZ_CP010975.1"/>
</dbReference>
<keyword evidence="15" id="KW-1185">Reference proteome</keyword>
<dbReference type="FunFam" id="3.40.50.300:FF:000299">
    <property type="entry name" value="ABC transporter ATP-binding protein/permease"/>
    <property type="match status" value="1"/>
</dbReference>
<evidence type="ECO:0000256" key="6">
    <source>
        <dbReference type="ARBA" id="ARBA00022801"/>
    </source>
</evidence>
<dbReference type="SUPFAM" id="SSF90123">
    <property type="entry name" value="ABC transporter transmembrane region"/>
    <property type="match status" value="1"/>
</dbReference>
<dbReference type="CDD" id="cd18567">
    <property type="entry name" value="ABC_6TM_CvaB_RaxB_like"/>
    <property type="match status" value="1"/>
</dbReference>
<dbReference type="GO" id="GO:0016887">
    <property type="term" value="F:ATP hydrolysis activity"/>
    <property type="evidence" value="ECO:0007669"/>
    <property type="project" value="InterPro"/>
</dbReference>
<keyword evidence="4 10" id="KW-0812">Transmembrane</keyword>
<feature type="transmembrane region" description="Helical" evidence="10">
    <location>
        <begin position="208"/>
        <end position="236"/>
    </location>
</feature>
<feature type="domain" description="ABC transmembrane type-1" evidence="12">
    <location>
        <begin position="174"/>
        <end position="453"/>
    </location>
</feature>
<dbReference type="KEGG" id="kge:TQ33_1999"/>
<dbReference type="PROSITE" id="PS00211">
    <property type="entry name" value="ABC_TRANSPORTER_1"/>
    <property type="match status" value="1"/>
</dbReference>
<dbReference type="GO" id="GO:0015421">
    <property type="term" value="F:ABC-type oligopeptide transporter activity"/>
    <property type="evidence" value="ECO:0007669"/>
    <property type="project" value="TreeGrafter"/>
</dbReference>
<evidence type="ECO:0000256" key="8">
    <source>
        <dbReference type="ARBA" id="ARBA00022989"/>
    </source>
</evidence>
<dbReference type="Gene3D" id="3.40.50.300">
    <property type="entry name" value="P-loop containing nucleotide triphosphate hydrolases"/>
    <property type="match status" value="1"/>
</dbReference>
<dbReference type="InterPro" id="IPR033838">
    <property type="entry name" value="CvaB_peptidase"/>
</dbReference>
<dbReference type="GO" id="GO:0005886">
    <property type="term" value="C:plasma membrane"/>
    <property type="evidence" value="ECO:0007669"/>
    <property type="project" value="UniProtKB-SubCell"/>
</dbReference>
<comment type="subcellular location">
    <subcellularLocation>
        <location evidence="1">Cell membrane</location>
        <topology evidence="1">Multi-pass membrane protein</topology>
    </subcellularLocation>
</comment>
<keyword evidence="3" id="KW-1003">Cell membrane</keyword>
<dbReference type="PANTHER" id="PTHR43394">
    <property type="entry name" value="ATP-DEPENDENT PERMEASE MDL1, MITOCHONDRIAL"/>
    <property type="match status" value="1"/>
</dbReference>
<dbReference type="InterPro" id="IPR039421">
    <property type="entry name" value="Type_1_exporter"/>
</dbReference>
<dbReference type="InterPro" id="IPR003593">
    <property type="entry name" value="AAA+_ATPase"/>
</dbReference>
<keyword evidence="7 14" id="KW-0067">ATP-binding</keyword>
<gene>
    <name evidence="14" type="ORF">TQ33_1999</name>
</gene>
<dbReference type="PANTHER" id="PTHR43394:SF1">
    <property type="entry name" value="ATP-BINDING CASSETTE SUB-FAMILY B MEMBER 10, MITOCHONDRIAL"/>
    <property type="match status" value="1"/>
</dbReference>
<keyword evidence="2" id="KW-0813">Transport</keyword>
<dbReference type="STRING" id="914150.TQ33_1999"/>
<dbReference type="OrthoDB" id="9806127at2"/>
<dbReference type="InterPro" id="IPR003439">
    <property type="entry name" value="ABC_transporter-like_ATP-bd"/>
</dbReference>
<feature type="transmembrane region" description="Helical" evidence="10">
    <location>
        <begin position="174"/>
        <end position="196"/>
    </location>
</feature>
<dbReference type="GO" id="GO:0005524">
    <property type="term" value="F:ATP binding"/>
    <property type="evidence" value="ECO:0007669"/>
    <property type="project" value="UniProtKB-KW"/>
</dbReference>
<dbReference type="InterPro" id="IPR005074">
    <property type="entry name" value="Peptidase_C39"/>
</dbReference>
<dbReference type="EMBL" id="CP010975">
    <property type="protein sequence ID" value="AKE52930.1"/>
    <property type="molecule type" value="Genomic_DNA"/>
</dbReference>
<dbReference type="CDD" id="cd02419">
    <property type="entry name" value="Peptidase_C39C"/>
    <property type="match status" value="1"/>
</dbReference>
<proteinExistence type="predicted"/>
<feature type="transmembrane region" description="Helical" evidence="10">
    <location>
        <begin position="281"/>
        <end position="303"/>
    </location>
</feature>
<evidence type="ECO:0000256" key="2">
    <source>
        <dbReference type="ARBA" id="ARBA00022448"/>
    </source>
</evidence>
<dbReference type="AlphaFoldDB" id="A0A0F6TRW9"/>
<evidence type="ECO:0000256" key="3">
    <source>
        <dbReference type="ARBA" id="ARBA00022475"/>
    </source>
</evidence>
<keyword evidence="6" id="KW-0378">Hydrolase</keyword>
<dbReference type="SUPFAM" id="SSF52540">
    <property type="entry name" value="P-loop containing nucleoside triphosphate hydrolases"/>
    <property type="match status" value="1"/>
</dbReference>
<dbReference type="InterPro" id="IPR027417">
    <property type="entry name" value="P-loop_NTPase"/>
</dbReference>
<feature type="domain" description="Peptidase C39" evidence="13">
    <location>
        <begin position="21"/>
        <end position="140"/>
    </location>
</feature>
<keyword evidence="9 10" id="KW-0472">Membrane</keyword>
<keyword evidence="5" id="KW-0547">Nucleotide-binding</keyword>
<dbReference type="Gene3D" id="1.20.1560.10">
    <property type="entry name" value="ABC transporter type 1, transmembrane domain"/>
    <property type="match status" value="1"/>
</dbReference>
<dbReference type="PATRIC" id="fig|914150.5.peg.2027"/>
<dbReference type="Proteomes" id="UP000034071">
    <property type="component" value="Chromosome"/>
</dbReference>
<dbReference type="InterPro" id="IPR017871">
    <property type="entry name" value="ABC_transporter-like_CS"/>
</dbReference>
<name>A0A0F6TRW9_9GAMM</name>
<feature type="transmembrane region" description="Helical" evidence="10">
    <location>
        <begin position="309"/>
        <end position="328"/>
    </location>
</feature>
<feature type="transmembrane region" description="Helical" evidence="10">
    <location>
        <begin position="408"/>
        <end position="431"/>
    </location>
</feature>
<keyword evidence="8 10" id="KW-1133">Transmembrane helix</keyword>
<feature type="domain" description="ABC transporter" evidence="11">
    <location>
        <begin position="487"/>
        <end position="704"/>
    </location>
</feature>